<dbReference type="Pfam" id="PF07687">
    <property type="entry name" value="M20_dimer"/>
    <property type="match status" value="1"/>
</dbReference>
<feature type="non-terminal residue" evidence="7">
    <location>
        <position position="1"/>
    </location>
</feature>
<sequence>KGLVAVEAWAMLRLARSGQISGRLIFAATADEETGGNLGVKYLVENDKDKIMADFAINEGGRPPLRIGDKACHFTQIGEKGICWTKLKTRGLSAHGALPMLGDNAVTKMAEVIKSLANYQPKIILIPEVKQLIQTVAELQGWGIEVNEQNIDRVIQRLEDKTFAGYLSAATRMTISPNMVHGGVKGNIVPDSCEADIDIRVLPGQDREYVA</sequence>
<feature type="domain" description="Peptidase M20 dimerisation" evidence="6">
    <location>
        <begin position="77"/>
        <end position="210"/>
    </location>
</feature>
<dbReference type="Gene3D" id="3.30.70.360">
    <property type="match status" value="1"/>
</dbReference>
<evidence type="ECO:0000256" key="2">
    <source>
        <dbReference type="ARBA" id="ARBA00006247"/>
    </source>
</evidence>
<dbReference type="EMBL" id="BARS01055039">
    <property type="protein sequence ID" value="GAG42562.1"/>
    <property type="molecule type" value="Genomic_DNA"/>
</dbReference>
<gene>
    <name evidence="7" type="ORF">S01H1_81348</name>
</gene>
<evidence type="ECO:0000256" key="1">
    <source>
        <dbReference type="ARBA" id="ARBA00001947"/>
    </source>
</evidence>
<keyword evidence="5" id="KW-0862">Zinc</keyword>
<comment type="caution">
    <text evidence="7">The sequence shown here is derived from an EMBL/GenBank/DDBJ whole genome shotgun (WGS) entry which is preliminary data.</text>
</comment>
<evidence type="ECO:0000313" key="7">
    <source>
        <dbReference type="EMBL" id="GAG42562.1"/>
    </source>
</evidence>
<evidence type="ECO:0000256" key="4">
    <source>
        <dbReference type="ARBA" id="ARBA00022801"/>
    </source>
</evidence>
<dbReference type="GO" id="GO:0016787">
    <property type="term" value="F:hydrolase activity"/>
    <property type="evidence" value="ECO:0007669"/>
    <property type="project" value="UniProtKB-KW"/>
</dbReference>
<dbReference type="SUPFAM" id="SSF55031">
    <property type="entry name" value="Bacterial exopeptidase dimerisation domain"/>
    <property type="match status" value="1"/>
</dbReference>
<evidence type="ECO:0000256" key="5">
    <source>
        <dbReference type="ARBA" id="ARBA00022833"/>
    </source>
</evidence>
<dbReference type="InterPro" id="IPR036264">
    <property type="entry name" value="Bact_exopeptidase_dim_dom"/>
</dbReference>
<keyword evidence="3" id="KW-0479">Metal-binding</keyword>
<organism evidence="7">
    <name type="scientific">marine sediment metagenome</name>
    <dbReference type="NCBI Taxonomy" id="412755"/>
    <lineage>
        <taxon>unclassified sequences</taxon>
        <taxon>metagenomes</taxon>
        <taxon>ecological metagenomes</taxon>
    </lineage>
</organism>
<dbReference type="AlphaFoldDB" id="X0Y5J2"/>
<name>X0Y5J2_9ZZZZ</name>
<protein>
    <recommendedName>
        <fullName evidence="6">Peptidase M20 dimerisation domain-containing protein</fullName>
    </recommendedName>
</protein>
<feature type="non-terminal residue" evidence="7">
    <location>
        <position position="211"/>
    </location>
</feature>
<dbReference type="InterPro" id="IPR011650">
    <property type="entry name" value="Peptidase_M20_dimer"/>
</dbReference>
<dbReference type="SUPFAM" id="SSF53187">
    <property type="entry name" value="Zn-dependent exopeptidases"/>
    <property type="match status" value="1"/>
</dbReference>
<reference evidence="7" key="1">
    <citation type="journal article" date="2014" name="Front. Microbiol.">
        <title>High frequency of phylogenetically diverse reductive dehalogenase-homologous genes in deep subseafloor sedimentary metagenomes.</title>
        <authorList>
            <person name="Kawai M."/>
            <person name="Futagami T."/>
            <person name="Toyoda A."/>
            <person name="Takaki Y."/>
            <person name="Nishi S."/>
            <person name="Hori S."/>
            <person name="Arai W."/>
            <person name="Tsubouchi T."/>
            <person name="Morono Y."/>
            <person name="Uchiyama I."/>
            <person name="Ito T."/>
            <person name="Fujiyama A."/>
            <person name="Inagaki F."/>
            <person name="Takami H."/>
        </authorList>
    </citation>
    <scope>NUCLEOTIDE SEQUENCE</scope>
    <source>
        <strain evidence="7">Expedition CK06-06</strain>
    </source>
</reference>
<keyword evidence="4" id="KW-0378">Hydrolase</keyword>
<dbReference type="Gene3D" id="3.40.630.10">
    <property type="entry name" value="Zn peptidases"/>
    <property type="match status" value="1"/>
</dbReference>
<evidence type="ECO:0000256" key="3">
    <source>
        <dbReference type="ARBA" id="ARBA00022723"/>
    </source>
</evidence>
<dbReference type="GO" id="GO:0046872">
    <property type="term" value="F:metal ion binding"/>
    <property type="evidence" value="ECO:0007669"/>
    <property type="project" value="UniProtKB-KW"/>
</dbReference>
<proteinExistence type="inferred from homology"/>
<dbReference type="InterPro" id="IPR050072">
    <property type="entry name" value="Peptidase_M20A"/>
</dbReference>
<comment type="similarity">
    <text evidence="2">Belongs to the peptidase M20A family.</text>
</comment>
<evidence type="ECO:0000259" key="6">
    <source>
        <dbReference type="Pfam" id="PF07687"/>
    </source>
</evidence>
<accession>X0Y5J2</accession>
<comment type="cofactor">
    <cofactor evidence="1">
        <name>Zn(2+)</name>
        <dbReference type="ChEBI" id="CHEBI:29105"/>
    </cofactor>
</comment>
<dbReference type="PANTHER" id="PTHR43808">
    <property type="entry name" value="ACETYLORNITHINE DEACETYLASE"/>
    <property type="match status" value="1"/>
</dbReference>
<dbReference type="PANTHER" id="PTHR43808:SF8">
    <property type="entry name" value="PEPTIDASE M20 DIMERISATION DOMAIN-CONTAINING PROTEIN"/>
    <property type="match status" value="1"/>
</dbReference>